<evidence type="ECO:0000313" key="2">
    <source>
        <dbReference type="WBParaSite" id="ES5_v2.g23436.t1"/>
    </source>
</evidence>
<organism evidence="1 2">
    <name type="scientific">Panagrolaimus sp. ES5</name>
    <dbReference type="NCBI Taxonomy" id="591445"/>
    <lineage>
        <taxon>Eukaryota</taxon>
        <taxon>Metazoa</taxon>
        <taxon>Ecdysozoa</taxon>
        <taxon>Nematoda</taxon>
        <taxon>Chromadorea</taxon>
        <taxon>Rhabditida</taxon>
        <taxon>Tylenchina</taxon>
        <taxon>Panagrolaimomorpha</taxon>
        <taxon>Panagrolaimoidea</taxon>
        <taxon>Panagrolaimidae</taxon>
        <taxon>Panagrolaimus</taxon>
    </lineage>
</organism>
<reference evidence="2" key="1">
    <citation type="submission" date="2022-11" db="UniProtKB">
        <authorList>
            <consortium name="WormBaseParasite"/>
        </authorList>
    </citation>
    <scope>IDENTIFICATION</scope>
</reference>
<accession>A0AC34G1F7</accession>
<sequence length="166" mass="16531">MDSDLQNRVKAYRFVAYSAVTFSLVAVLSVCVTLPMVYNYVHNVRQQMHSEIAFCKGSAKDIWSEVVTLKNIPVSGGNRTARQAGYGDSGVSGGSASAGGGSSSGGGGGGGCSGCCLPGPPGSAGTPGKPGRPGKPGAPGLPGSPGKPPTTPCEPVTPPPCKVILL</sequence>
<name>A0AC34G1F7_9BILA</name>
<protein>
    <submittedName>
        <fullName evidence="2">Nematode cuticle collagen N-terminal domain-containing protein</fullName>
    </submittedName>
</protein>
<dbReference type="Proteomes" id="UP000887579">
    <property type="component" value="Unplaced"/>
</dbReference>
<evidence type="ECO:0000313" key="1">
    <source>
        <dbReference type="Proteomes" id="UP000887579"/>
    </source>
</evidence>
<proteinExistence type="predicted"/>
<dbReference type="WBParaSite" id="ES5_v2.g23436.t1">
    <property type="protein sequence ID" value="ES5_v2.g23436.t1"/>
    <property type="gene ID" value="ES5_v2.g23436"/>
</dbReference>